<dbReference type="HOGENOM" id="CLU_1003640_0_0_9"/>
<name>C0EIT5_9FIRM</name>
<proteinExistence type="predicted"/>
<comment type="caution">
    <text evidence="1">The sequence shown here is derived from an EMBL/GenBank/DDBJ whole genome shotgun (WGS) entry which is preliminary data.</text>
</comment>
<dbReference type="Proteomes" id="UP000003340">
    <property type="component" value="Unassembled WGS sequence"/>
</dbReference>
<reference evidence="1 2" key="2">
    <citation type="submission" date="2009-02" db="EMBL/GenBank/DDBJ databases">
        <title>Draft genome sequence of Clostridium methylpentosum (DSM 5476).</title>
        <authorList>
            <person name="Sudarsanam P."/>
            <person name="Ley R."/>
            <person name="Guruge J."/>
            <person name="Turnbaugh P.J."/>
            <person name="Mahowald M."/>
            <person name="Liep D."/>
            <person name="Gordon J."/>
        </authorList>
    </citation>
    <scope>NUCLEOTIDE SEQUENCE [LARGE SCALE GENOMIC DNA]</scope>
    <source>
        <strain evidence="1 2">DSM 5476</strain>
    </source>
</reference>
<reference evidence="1 2" key="1">
    <citation type="submission" date="2009-01" db="EMBL/GenBank/DDBJ databases">
        <authorList>
            <person name="Fulton L."/>
            <person name="Clifton S."/>
            <person name="Fulton B."/>
            <person name="Xu J."/>
            <person name="Minx P."/>
            <person name="Pepin K.H."/>
            <person name="Johnson M."/>
            <person name="Bhonagiri V."/>
            <person name="Nash W.E."/>
            <person name="Mardis E.R."/>
            <person name="Wilson R.K."/>
        </authorList>
    </citation>
    <scope>NUCLEOTIDE SEQUENCE [LARGE SCALE GENOMIC DNA]</scope>
    <source>
        <strain evidence="1 2">DSM 5476</strain>
    </source>
</reference>
<organism evidence="1 2">
    <name type="scientific">[Clostridium] methylpentosum DSM 5476</name>
    <dbReference type="NCBI Taxonomy" id="537013"/>
    <lineage>
        <taxon>Bacteria</taxon>
        <taxon>Bacillati</taxon>
        <taxon>Bacillota</taxon>
        <taxon>Clostridia</taxon>
        <taxon>Eubacteriales</taxon>
        <taxon>Oscillospiraceae</taxon>
        <taxon>Oscillospiraceae incertae sedis</taxon>
    </lineage>
</organism>
<dbReference type="AlphaFoldDB" id="C0EIT5"/>
<dbReference type="EMBL" id="ACEC01000130">
    <property type="protein sequence ID" value="EEG28596.1"/>
    <property type="molecule type" value="Genomic_DNA"/>
</dbReference>
<keyword evidence="2" id="KW-1185">Reference proteome</keyword>
<accession>C0EIT5</accession>
<evidence type="ECO:0000313" key="2">
    <source>
        <dbReference type="Proteomes" id="UP000003340"/>
    </source>
</evidence>
<dbReference type="STRING" id="537013.CLOSTMETH_03780"/>
<protein>
    <submittedName>
        <fullName evidence="1">Uncharacterized protein</fullName>
    </submittedName>
</protein>
<evidence type="ECO:0000313" key="1">
    <source>
        <dbReference type="EMBL" id="EEG28596.1"/>
    </source>
</evidence>
<sequence>MRTVQVVKGATGVTDPQIETFTYKAGDSKISVQWPIIDLPTITVNGVSATVGVNGLDSDNWGKQFLFSYDSADININTAYEPKLAGGEKIVVNYRGHFSLRIRLANQQMIQQVADKTRTSGLIESVDTNDRYGSAAELISYASTQLYSKTSPETQITLSVDDLEGTEPFTIWSFAWPEYYVVGEYVVVERSIVLDSGQMYAQVKLKDKGFLTAYGKTFLRQYANNPTDIRDTEVVVASDTVNCSVALSCSCTARIPLVCHADDGQPWMWGGDYYASY</sequence>
<gene>
    <name evidence="1" type="ORF">CLOSTMETH_03780</name>
</gene>